<dbReference type="Gene3D" id="1.10.10.10">
    <property type="entry name" value="Winged helix-like DNA-binding domain superfamily/Winged helix DNA-binding domain"/>
    <property type="match status" value="1"/>
</dbReference>
<protein>
    <submittedName>
        <fullName evidence="6">DNA-binding transcriptional regulator, ArsR family</fullName>
    </submittedName>
</protein>
<dbReference type="AlphaFoldDB" id="A0A1H1M455"/>
<dbReference type="NCBIfam" id="NF033788">
    <property type="entry name" value="HTH_metalloreg"/>
    <property type="match status" value="1"/>
</dbReference>
<feature type="compositionally biased region" description="Low complexity" evidence="4">
    <location>
        <begin position="109"/>
        <end position="125"/>
    </location>
</feature>
<evidence type="ECO:0000259" key="5">
    <source>
        <dbReference type="PROSITE" id="PS50987"/>
    </source>
</evidence>
<dbReference type="GO" id="GO:0003700">
    <property type="term" value="F:DNA-binding transcription factor activity"/>
    <property type="evidence" value="ECO:0007669"/>
    <property type="project" value="InterPro"/>
</dbReference>
<sequence>MHSYSLGDVETAARVANAMDSPLRLQILLLLTSGEHVVHELVSELGKSQPLISQHLRVLKRANLVTSARRGREVLYSLAYPEVAQGVHCLMRMATQADVVELASRRPSSEPLPDSDSSGAAAAAAIIEPPSANRPSADPGLVPSTPKPKRD</sequence>
<dbReference type="PANTHER" id="PTHR43132">
    <property type="entry name" value="ARSENICAL RESISTANCE OPERON REPRESSOR ARSR-RELATED"/>
    <property type="match status" value="1"/>
</dbReference>
<evidence type="ECO:0000256" key="2">
    <source>
        <dbReference type="ARBA" id="ARBA00023125"/>
    </source>
</evidence>
<dbReference type="RefSeq" id="WP_019193212.1">
    <property type="nucleotide sequence ID" value="NZ_LT629765.1"/>
</dbReference>
<evidence type="ECO:0000256" key="3">
    <source>
        <dbReference type="ARBA" id="ARBA00023163"/>
    </source>
</evidence>
<dbReference type="STRING" id="1203190.GCA_000312345_00345"/>
<dbReference type="PRINTS" id="PR00778">
    <property type="entry name" value="HTHARSR"/>
</dbReference>
<accession>A0A1H1M455</accession>
<dbReference type="PANTHER" id="PTHR43132:SF2">
    <property type="entry name" value="ARSENICAL RESISTANCE OPERON REPRESSOR ARSR-RELATED"/>
    <property type="match status" value="1"/>
</dbReference>
<dbReference type="SUPFAM" id="SSF46785">
    <property type="entry name" value="Winged helix' DNA-binding domain"/>
    <property type="match status" value="1"/>
</dbReference>
<evidence type="ECO:0000256" key="4">
    <source>
        <dbReference type="SAM" id="MobiDB-lite"/>
    </source>
</evidence>
<dbReference type="InterPro" id="IPR051011">
    <property type="entry name" value="Metal_resp_trans_reg"/>
</dbReference>
<dbReference type="Proteomes" id="UP000182237">
    <property type="component" value="Chromosome I"/>
</dbReference>
<name>A0A1H1M455_9CORY</name>
<keyword evidence="7" id="KW-1185">Reference proteome</keyword>
<dbReference type="InterPro" id="IPR036390">
    <property type="entry name" value="WH_DNA-bd_sf"/>
</dbReference>
<evidence type="ECO:0000313" key="6">
    <source>
        <dbReference type="EMBL" id="SDR81450.1"/>
    </source>
</evidence>
<evidence type="ECO:0000313" key="7">
    <source>
        <dbReference type="Proteomes" id="UP000182237"/>
    </source>
</evidence>
<feature type="region of interest" description="Disordered" evidence="4">
    <location>
        <begin position="102"/>
        <end position="151"/>
    </location>
</feature>
<dbReference type="InterPro" id="IPR001845">
    <property type="entry name" value="HTH_ArsR_DNA-bd_dom"/>
</dbReference>
<dbReference type="eggNOG" id="COG0640">
    <property type="taxonomic scope" value="Bacteria"/>
</dbReference>
<gene>
    <name evidence="6" type="ORF">SAMN04488539_0428</name>
</gene>
<organism evidence="6 7">
    <name type="scientific">Corynebacterium timonense</name>
    <dbReference type="NCBI Taxonomy" id="441500"/>
    <lineage>
        <taxon>Bacteria</taxon>
        <taxon>Bacillati</taxon>
        <taxon>Actinomycetota</taxon>
        <taxon>Actinomycetes</taxon>
        <taxon>Mycobacteriales</taxon>
        <taxon>Corynebacteriaceae</taxon>
        <taxon>Corynebacterium</taxon>
    </lineage>
</organism>
<keyword evidence="1" id="KW-0805">Transcription regulation</keyword>
<keyword evidence="2 6" id="KW-0238">DNA-binding</keyword>
<dbReference type="OrthoDB" id="3400172at2"/>
<dbReference type="InterPro" id="IPR011991">
    <property type="entry name" value="ArsR-like_HTH"/>
</dbReference>
<dbReference type="CDD" id="cd00090">
    <property type="entry name" value="HTH_ARSR"/>
    <property type="match status" value="1"/>
</dbReference>
<dbReference type="SMART" id="SM00418">
    <property type="entry name" value="HTH_ARSR"/>
    <property type="match status" value="1"/>
</dbReference>
<dbReference type="Pfam" id="PF01022">
    <property type="entry name" value="HTH_5"/>
    <property type="match status" value="1"/>
</dbReference>
<dbReference type="InterPro" id="IPR036388">
    <property type="entry name" value="WH-like_DNA-bd_sf"/>
</dbReference>
<reference evidence="6 7" key="1">
    <citation type="submission" date="2016-10" db="EMBL/GenBank/DDBJ databases">
        <authorList>
            <person name="de Groot N.N."/>
        </authorList>
    </citation>
    <scope>NUCLEOTIDE SEQUENCE [LARGE SCALE GENOMIC DNA]</scope>
    <source>
        <strain evidence="6 7">DSM 45434</strain>
    </source>
</reference>
<proteinExistence type="predicted"/>
<dbReference type="EMBL" id="LT629765">
    <property type="protein sequence ID" value="SDR81450.1"/>
    <property type="molecule type" value="Genomic_DNA"/>
</dbReference>
<dbReference type="PROSITE" id="PS50987">
    <property type="entry name" value="HTH_ARSR_2"/>
    <property type="match status" value="1"/>
</dbReference>
<dbReference type="GO" id="GO:0003677">
    <property type="term" value="F:DNA binding"/>
    <property type="evidence" value="ECO:0007669"/>
    <property type="project" value="UniProtKB-KW"/>
</dbReference>
<keyword evidence="3" id="KW-0804">Transcription</keyword>
<feature type="domain" description="HTH arsR-type" evidence="5">
    <location>
        <begin position="4"/>
        <end position="98"/>
    </location>
</feature>
<evidence type="ECO:0000256" key="1">
    <source>
        <dbReference type="ARBA" id="ARBA00023015"/>
    </source>
</evidence>